<dbReference type="EMBL" id="WNDS01000004">
    <property type="protein sequence ID" value="KAF1014008.1"/>
    <property type="molecule type" value="Genomic_DNA"/>
</dbReference>
<proteinExistence type="predicted"/>
<dbReference type="InterPro" id="IPR008962">
    <property type="entry name" value="PapD-like_sf"/>
</dbReference>
<sequence length="191" mass="20908">MIRPALLLLFLLAIAPASHAGTSQISVGPLFDYLPANSSHLLKRIRNTGEGTAYVRVEVSQMRFNGEGAPEEVPVDTAALARNADGAEGLIASPGRLIIAANGQQATRLVYRGARDEERYFRLRFIPVVPTTDEFSLSEAQLQEAAGLNSVIHVFTGYGTILFVPPHQRALRHPYRRQRRAQPGQLDPGAR</sequence>
<gene>
    <name evidence="3" type="ORF">GAK31_03031</name>
</gene>
<dbReference type="SUPFAM" id="SSF49354">
    <property type="entry name" value="PapD-like"/>
    <property type="match status" value="1"/>
</dbReference>
<protein>
    <recommendedName>
        <fullName evidence="5">Pili assembly chaperone N-terminal domain-containing protein</fullName>
    </recommendedName>
</protein>
<evidence type="ECO:0000256" key="2">
    <source>
        <dbReference type="SAM" id="SignalP"/>
    </source>
</evidence>
<feature type="chain" id="PRO_5031043450" description="Pili assembly chaperone N-terminal domain-containing protein" evidence="2">
    <location>
        <begin position="21"/>
        <end position="191"/>
    </location>
</feature>
<reference evidence="4" key="1">
    <citation type="journal article" date="2020" name="MBio">
        <title>Horizontal gene transfer to a defensive symbiont with a reduced genome amongst a multipartite beetle microbiome.</title>
        <authorList>
            <person name="Waterworth S.C."/>
            <person name="Florez L.V."/>
            <person name="Rees E.R."/>
            <person name="Hertweck C."/>
            <person name="Kaltenpoth M."/>
            <person name="Kwan J.C."/>
        </authorList>
    </citation>
    <scope>NUCLEOTIDE SEQUENCE [LARGE SCALE GENOMIC DNA]</scope>
</reference>
<keyword evidence="2" id="KW-0732">Signal</keyword>
<name>A0A7V8JKY2_STEMA</name>
<dbReference type="Proteomes" id="UP000487117">
    <property type="component" value="Unassembled WGS sequence"/>
</dbReference>
<accession>A0A7V8JKY2</accession>
<evidence type="ECO:0008006" key="5">
    <source>
        <dbReference type="Google" id="ProtNLM"/>
    </source>
</evidence>
<comment type="caution">
    <text evidence="3">The sequence shown here is derived from an EMBL/GenBank/DDBJ whole genome shotgun (WGS) entry which is preliminary data.</text>
</comment>
<dbReference type="AlphaFoldDB" id="A0A7V8JKY2"/>
<evidence type="ECO:0000313" key="3">
    <source>
        <dbReference type="EMBL" id="KAF1014008.1"/>
    </source>
</evidence>
<evidence type="ECO:0000313" key="4">
    <source>
        <dbReference type="Proteomes" id="UP000487117"/>
    </source>
</evidence>
<dbReference type="InterPro" id="IPR013783">
    <property type="entry name" value="Ig-like_fold"/>
</dbReference>
<feature type="region of interest" description="Disordered" evidence="1">
    <location>
        <begin position="172"/>
        <end position="191"/>
    </location>
</feature>
<dbReference type="Gene3D" id="2.60.40.10">
    <property type="entry name" value="Immunoglobulins"/>
    <property type="match status" value="1"/>
</dbReference>
<evidence type="ECO:0000256" key="1">
    <source>
        <dbReference type="SAM" id="MobiDB-lite"/>
    </source>
</evidence>
<feature type="signal peptide" evidence="2">
    <location>
        <begin position="1"/>
        <end position="20"/>
    </location>
</feature>
<organism evidence="3 4">
    <name type="scientific">Stenotrophomonas maltophilia</name>
    <name type="common">Pseudomonas maltophilia</name>
    <name type="synonym">Xanthomonas maltophilia</name>
    <dbReference type="NCBI Taxonomy" id="40324"/>
    <lineage>
        <taxon>Bacteria</taxon>
        <taxon>Pseudomonadati</taxon>
        <taxon>Pseudomonadota</taxon>
        <taxon>Gammaproteobacteria</taxon>
        <taxon>Lysobacterales</taxon>
        <taxon>Lysobacteraceae</taxon>
        <taxon>Stenotrophomonas</taxon>
        <taxon>Stenotrophomonas maltophilia group</taxon>
    </lineage>
</organism>